<gene>
    <name evidence="2" type="ORF">NEMBOFW57_003501</name>
</gene>
<protein>
    <recommendedName>
        <fullName evidence="1">Heterokaryon incompatibility domain-containing protein</fullName>
    </recommendedName>
</protein>
<comment type="caution">
    <text evidence="2">The sequence shown here is derived from an EMBL/GenBank/DDBJ whole genome shotgun (WGS) entry which is preliminary data.</text>
</comment>
<dbReference type="AlphaFoldDB" id="A0AAD4F6B9"/>
<sequence length="306" mass="34825">MQDSVAVCKALSIRYLWIDALCIIQDPADPSDWERESERVGQVYQHAYFTICAMAPPSCHQSFLARSQHTIQFDFQSSLYLPARGQYTLHFAGLSSGVPVFEPMLIDLYNSPWDKRGWVYQEQELSPKKLLFGQHMVYFECGRNRLSENGEVFSQDDAVDWSRWTNFTPEQVYRDFREAIRKYSSRSLSYESDRLPALAGVAKCVFECTGSKYLAGLWMEDLHIALLWVAKGPGIRQSLAKRLELLRASRGSGAPSWSWVSHPGYIEHSLFACLRGLGTDSHLRPEYTSIDGWTALKGAGLKQFGE</sequence>
<dbReference type="InterPro" id="IPR010730">
    <property type="entry name" value="HET"/>
</dbReference>
<name>A0AAD4F6B9_9PEZI</name>
<dbReference type="PANTHER" id="PTHR33112">
    <property type="entry name" value="DOMAIN PROTEIN, PUTATIVE-RELATED"/>
    <property type="match status" value="1"/>
</dbReference>
<reference evidence="2" key="1">
    <citation type="submission" date="2023-02" db="EMBL/GenBank/DDBJ databases">
        <authorList>
            <person name="Palmer J.M."/>
        </authorList>
    </citation>
    <scope>NUCLEOTIDE SEQUENCE</scope>
    <source>
        <strain evidence="2">FW57</strain>
    </source>
</reference>
<dbReference type="Pfam" id="PF06985">
    <property type="entry name" value="HET"/>
    <property type="match status" value="1"/>
</dbReference>
<dbReference type="EMBL" id="JAHCVI010000001">
    <property type="protein sequence ID" value="KAG7293450.1"/>
    <property type="molecule type" value="Genomic_DNA"/>
</dbReference>
<proteinExistence type="predicted"/>
<dbReference type="PANTHER" id="PTHR33112:SF8">
    <property type="entry name" value="HETEROKARYON INCOMPATIBILITY DOMAIN-CONTAINING PROTEIN"/>
    <property type="match status" value="1"/>
</dbReference>
<keyword evidence="3" id="KW-1185">Reference proteome</keyword>
<feature type="domain" description="Heterokaryon incompatibility" evidence="1">
    <location>
        <begin position="1"/>
        <end position="122"/>
    </location>
</feature>
<evidence type="ECO:0000313" key="3">
    <source>
        <dbReference type="Proteomes" id="UP001197093"/>
    </source>
</evidence>
<organism evidence="2 3">
    <name type="scientific">Staphylotrichum longicolle</name>
    <dbReference type="NCBI Taxonomy" id="669026"/>
    <lineage>
        <taxon>Eukaryota</taxon>
        <taxon>Fungi</taxon>
        <taxon>Dikarya</taxon>
        <taxon>Ascomycota</taxon>
        <taxon>Pezizomycotina</taxon>
        <taxon>Sordariomycetes</taxon>
        <taxon>Sordariomycetidae</taxon>
        <taxon>Sordariales</taxon>
        <taxon>Chaetomiaceae</taxon>
        <taxon>Staphylotrichum</taxon>
    </lineage>
</organism>
<evidence type="ECO:0000313" key="2">
    <source>
        <dbReference type="EMBL" id="KAG7293450.1"/>
    </source>
</evidence>
<accession>A0AAD4F6B9</accession>
<dbReference type="Proteomes" id="UP001197093">
    <property type="component" value="Unassembled WGS sequence"/>
</dbReference>
<evidence type="ECO:0000259" key="1">
    <source>
        <dbReference type="Pfam" id="PF06985"/>
    </source>
</evidence>